<dbReference type="Gene3D" id="3.90.1420.10">
    <property type="entry name" value="Rubisco LSMT, substrate-binding domain"/>
    <property type="match status" value="1"/>
</dbReference>
<dbReference type="InterPro" id="IPR036464">
    <property type="entry name" value="Rubisco_LSMT_subst-bd_sf"/>
</dbReference>
<dbReference type="SUPFAM" id="SSF81822">
    <property type="entry name" value="RuBisCo LSMT C-terminal, substrate-binding domain"/>
    <property type="match status" value="1"/>
</dbReference>
<dbReference type="PANTHER" id="PTHR13271:SF34">
    <property type="entry name" value="N-LYSINE METHYLTRANSFERASE SETD6"/>
    <property type="match status" value="1"/>
</dbReference>
<dbReference type="GO" id="GO:0016279">
    <property type="term" value="F:protein-lysine N-methyltransferase activity"/>
    <property type="evidence" value="ECO:0007669"/>
    <property type="project" value="TreeGrafter"/>
</dbReference>
<dbReference type="VEuPathDB" id="FungiDB:CC77DRAFT_1035521"/>
<keyword evidence="6" id="KW-1185">Reference proteome</keyword>
<dbReference type="InterPro" id="IPR046341">
    <property type="entry name" value="SET_dom_sf"/>
</dbReference>
<dbReference type="GeneID" id="29112537"/>
<keyword evidence="2" id="KW-0808">Transferase</keyword>
<keyword evidence="3" id="KW-0949">S-adenosyl-L-methionine</keyword>
<dbReference type="GO" id="GO:0032259">
    <property type="term" value="P:methylation"/>
    <property type="evidence" value="ECO:0007669"/>
    <property type="project" value="UniProtKB-KW"/>
</dbReference>
<dbReference type="Proteomes" id="UP000077248">
    <property type="component" value="Unassembled WGS sequence"/>
</dbReference>
<dbReference type="PROSITE" id="PS50280">
    <property type="entry name" value="SET"/>
    <property type="match status" value="1"/>
</dbReference>
<gene>
    <name evidence="5" type="ORF">CC77DRAFT_1035521</name>
</gene>
<dbReference type="OMA" id="NAHVNHG"/>
<accession>A0A177D6C3</accession>
<dbReference type="InterPro" id="IPR001214">
    <property type="entry name" value="SET_dom"/>
</dbReference>
<dbReference type="KEGG" id="aalt:CC77DRAFT_1035521"/>
<dbReference type="STRING" id="5599.A0A177D6C3"/>
<evidence type="ECO:0000256" key="2">
    <source>
        <dbReference type="ARBA" id="ARBA00022679"/>
    </source>
</evidence>
<keyword evidence="1" id="KW-0489">Methyltransferase</keyword>
<name>A0A177D6C3_ALTAL</name>
<sequence length="468" mass="53005">MDDFNGATDRFLAWFKAGGGVFRDDLLEIQDLRAKDAGRGIVAKQDIPEDTTLFTIPRDLIISVNTSQLPTRLPKVFDTLTDGEANDENEPLDSWTSLILVMIYEYLQGDASRWKPYMDVLPTTFDTPIFWSDSEIKELQNTCLSTEKIGKQQSDEMLRSQVVPVVQQNPKVFYPDGARELGEEELLALAHRMGSTIMSYAFDLANEHEEEDEEEDGWVEDREGTTPLGMVPMADILNANAEFNAHVNHGDSLEVTSLRSTLPAGSEVLNYYGPLPTSELLRRYGYVTPEHHRYDVVELPWSLVREALIQELGLSNEIVAKTEAKLEEDEELEEYFIIERDSGEPNSEGQLTYTAQLRDISQELEEQFKAVLKALKKSNPELIAEKRKREDIFNTVVTKALAAKLAQYPTSIEDDEKLLKIGSLEKRHRMTIEVRLGEKRLLHEALALLQGGQDKVEGQTGKKANRKE</sequence>
<evidence type="ECO:0000259" key="4">
    <source>
        <dbReference type="PROSITE" id="PS50280"/>
    </source>
</evidence>
<dbReference type="SUPFAM" id="SSF82199">
    <property type="entry name" value="SET domain"/>
    <property type="match status" value="1"/>
</dbReference>
<organism evidence="5 6">
    <name type="scientific">Alternaria alternata</name>
    <name type="common">Alternaria rot fungus</name>
    <name type="synonym">Torula alternata</name>
    <dbReference type="NCBI Taxonomy" id="5599"/>
    <lineage>
        <taxon>Eukaryota</taxon>
        <taxon>Fungi</taxon>
        <taxon>Dikarya</taxon>
        <taxon>Ascomycota</taxon>
        <taxon>Pezizomycotina</taxon>
        <taxon>Dothideomycetes</taxon>
        <taxon>Pleosporomycetidae</taxon>
        <taxon>Pleosporales</taxon>
        <taxon>Pleosporineae</taxon>
        <taxon>Pleosporaceae</taxon>
        <taxon>Alternaria</taxon>
        <taxon>Alternaria sect. Alternaria</taxon>
        <taxon>Alternaria alternata complex</taxon>
    </lineage>
</organism>
<dbReference type="Pfam" id="PF09273">
    <property type="entry name" value="Rubis-subs-bind"/>
    <property type="match status" value="1"/>
</dbReference>
<evidence type="ECO:0000256" key="1">
    <source>
        <dbReference type="ARBA" id="ARBA00022603"/>
    </source>
</evidence>
<protein>
    <submittedName>
        <fullName evidence="5">SET domain-containing protein RMS1</fullName>
    </submittedName>
</protein>
<dbReference type="Gene3D" id="3.90.1410.10">
    <property type="entry name" value="set domain protein methyltransferase, domain 1"/>
    <property type="match status" value="1"/>
</dbReference>
<dbReference type="InterPro" id="IPR015353">
    <property type="entry name" value="Rubisco_LSMT_subst-bd"/>
</dbReference>
<evidence type="ECO:0000313" key="6">
    <source>
        <dbReference type="Proteomes" id="UP000077248"/>
    </source>
</evidence>
<dbReference type="AlphaFoldDB" id="A0A177D6C3"/>
<dbReference type="PANTHER" id="PTHR13271">
    <property type="entry name" value="UNCHARACTERIZED PUTATIVE METHYLTRANSFERASE"/>
    <property type="match status" value="1"/>
</dbReference>
<dbReference type="RefSeq" id="XP_018379910.1">
    <property type="nucleotide sequence ID" value="XM_018526943.1"/>
</dbReference>
<dbReference type="EMBL" id="KV441499">
    <property type="protein sequence ID" value="OAG14489.1"/>
    <property type="molecule type" value="Genomic_DNA"/>
</dbReference>
<reference evidence="5 6" key="1">
    <citation type="submission" date="2016-05" db="EMBL/GenBank/DDBJ databases">
        <title>Comparative analysis of secretome profiles of manganese(II)-oxidizing ascomycete fungi.</title>
        <authorList>
            <consortium name="DOE Joint Genome Institute"/>
            <person name="Zeiner C.A."/>
            <person name="Purvine S.O."/>
            <person name="Zink E.M."/>
            <person name="Wu S."/>
            <person name="Pasa-Tolic L."/>
            <person name="Chaput D.L."/>
            <person name="Haridas S."/>
            <person name="Grigoriev I.V."/>
            <person name="Santelli C.M."/>
            <person name="Hansel C.M."/>
        </authorList>
    </citation>
    <scope>NUCLEOTIDE SEQUENCE [LARGE SCALE GENOMIC DNA]</scope>
    <source>
        <strain evidence="5 6">SRC1lrK2f</strain>
    </source>
</reference>
<feature type="domain" description="SET" evidence="4">
    <location>
        <begin position="25"/>
        <end position="273"/>
    </location>
</feature>
<proteinExistence type="predicted"/>
<dbReference type="FunFam" id="3.90.1410.10:FF:000007">
    <property type="entry name" value="Ribosomal lysine N-methyltransferase 4"/>
    <property type="match status" value="1"/>
</dbReference>
<dbReference type="InterPro" id="IPR050600">
    <property type="entry name" value="SETD3_SETD6_MTase"/>
</dbReference>
<evidence type="ECO:0000256" key="3">
    <source>
        <dbReference type="ARBA" id="ARBA00022691"/>
    </source>
</evidence>
<dbReference type="GO" id="GO:0005634">
    <property type="term" value="C:nucleus"/>
    <property type="evidence" value="ECO:0007669"/>
    <property type="project" value="TreeGrafter"/>
</dbReference>
<evidence type="ECO:0000313" key="5">
    <source>
        <dbReference type="EMBL" id="OAG14489.1"/>
    </source>
</evidence>